<dbReference type="EMBL" id="GIFC01011605">
    <property type="protein sequence ID" value="MXU93688.1"/>
    <property type="molecule type" value="Transcribed_RNA"/>
</dbReference>
<feature type="region of interest" description="Disordered" evidence="1">
    <location>
        <begin position="57"/>
        <end position="105"/>
    </location>
</feature>
<organism evidence="2">
    <name type="scientific">Ixodes ricinus</name>
    <name type="common">Common tick</name>
    <name type="synonym">Acarus ricinus</name>
    <dbReference type="NCBI Taxonomy" id="34613"/>
    <lineage>
        <taxon>Eukaryota</taxon>
        <taxon>Metazoa</taxon>
        <taxon>Ecdysozoa</taxon>
        <taxon>Arthropoda</taxon>
        <taxon>Chelicerata</taxon>
        <taxon>Arachnida</taxon>
        <taxon>Acari</taxon>
        <taxon>Parasitiformes</taxon>
        <taxon>Ixodida</taxon>
        <taxon>Ixodoidea</taxon>
        <taxon>Ixodidae</taxon>
        <taxon>Ixodinae</taxon>
        <taxon>Ixodes</taxon>
    </lineage>
</organism>
<evidence type="ECO:0000313" key="2">
    <source>
        <dbReference type="EMBL" id="MXU93688.1"/>
    </source>
</evidence>
<reference evidence="2" key="1">
    <citation type="submission" date="2019-12" db="EMBL/GenBank/DDBJ databases">
        <title>An insight into the sialome of adult female Ixodes ricinus ticks feeding for 6 days.</title>
        <authorList>
            <person name="Perner J."/>
            <person name="Ribeiro J.M.C."/>
        </authorList>
    </citation>
    <scope>NUCLEOTIDE SEQUENCE</scope>
    <source>
        <strain evidence="2">Semi-engorged</strain>
        <tissue evidence="2">Salivary glands</tissue>
    </source>
</reference>
<dbReference type="AlphaFoldDB" id="A0A6B0UWT6"/>
<sequence>MEISMVSGVGPCLICALPVAMASRSSSLLKPSTASSTSEPCSVITLATSDSAISRADSAAAMASAPSKTASSPPDPRLLPPTTDARRRPSTAAPGSKLGSAAFAATTPTSPLRTSMLLRTSGFRHWDSCSGCFLRRCRLSECRSFRQSPQ</sequence>
<name>A0A6B0UWT6_IXORI</name>
<evidence type="ECO:0000256" key="1">
    <source>
        <dbReference type="SAM" id="MobiDB-lite"/>
    </source>
</evidence>
<accession>A0A6B0UWT6</accession>
<protein>
    <submittedName>
        <fullName evidence="2">Putative secreted protein</fullName>
    </submittedName>
</protein>
<feature type="compositionally biased region" description="Low complexity" evidence="1">
    <location>
        <begin position="57"/>
        <end position="72"/>
    </location>
</feature>
<proteinExistence type="predicted"/>